<dbReference type="InterPro" id="IPR002347">
    <property type="entry name" value="SDR_fam"/>
</dbReference>
<dbReference type="EMBL" id="PDEM01000009">
    <property type="protein sequence ID" value="PHZ85717.1"/>
    <property type="molecule type" value="Genomic_DNA"/>
</dbReference>
<reference evidence="3 4" key="1">
    <citation type="submission" date="2017-10" db="EMBL/GenBank/DDBJ databases">
        <title>Frigbacter circumglobatus gen. nov. sp. nov., isolated from sediment cultured in situ.</title>
        <authorList>
            <person name="Zhao Z."/>
        </authorList>
    </citation>
    <scope>NUCLEOTIDE SEQUENCE [LARGE SCALE GENOMIC DNA]</scope>
    <source>
        <strain evidence="3 4">ZYL</strain>
    </source>
</reference>
<name>A0A2G4YTW9_9PROT</name>
<keyword evidence="4" id="KW-1185">Reference proteome</keyword>
<protein>
    <submittedName>
        <fullName evidence="3">Short-chain dehydrogenase</fullName>
    </submittedName>
</protein>
<dbReference type="InterPro" id="IPR036291">
    <property type="entry name" value="NAD(P)-bd_dom_sf"/>
</dbReference>
<dbReference type="AlphaFoldDB" id="A0A2G4YTW9"/>
<dbReference type="PANTHER" id="PTHR24321">
    <property type="entry name" value="DEHYDROGENASES, SHORT CHAIN"/>
    <property type="match status" value="1"/>
</dbReference>
<dbReference type="GO" id="GO:0016491">
    <property type="term" value="F:oxidoreductase activity"/>
    <property type="evidence" value="ECO:0007669"/>
    <property type="project" value="UniProtKB-KW"/>
</dbReference>
<dbReference type="CDD" id="cd05233">
    <property type="entry name" value="SDR_c"/>
    <property type="match status" value="1"/>
</dbReference>
<dbReference type="PANTHER" id="PTHR24321:SF8">
    <property type="entry name" value="ESTRADIOL 17-BETA-DEHYDROGENASE 8-RELATED"/>
    <property type="match status" value="1"/>
</dbReference>
<dbReference type="RefSeq" id="WP_099471301.1">
    <property type="nucleotide sequence ID" value="NZ_CP041025.1"/>
</dbReference>
<dbReference type="OrthoDB" id="9780084at2"/>
<dbReference type="InParanoid" id="A0A2G4YTW9"/>
<dbReference type="PRINTS" id="PR00081">
    <property type="entry name" value="GDHRDH"/>
</dbReference>
<evidence type="ECO:0000313" key="3">
    <source>
        <dbReference type="EMBL" id="PHZ85717.1"/>
    </source>
</evidence>
<dbReference type="SUPFAM" id="SSF51735">
    <property type="entry name" value="NAD(P)-binding Rossmann-fold domains"/>
    <property type="match status" value="1"/>
</dbReference>
<organism evidence="3 4">
    <name type="scientific">Paremcibacter congregatus</name>
    <dbReference type="NCBI Taxonomy" id="2043170"/>
    <lineage>
        <taxon>Bacteria</taxon>
        <taxon>Pseudomonadati</taxon>
        <taxon>Pseudomonadota</taxon>
        <taxon>Alphaproteobacteria</taxon>
        <taxon>Emcibacterales</taxon>
        <taxon>Emcibacteraceae</taxon>
        <taxon>Paremcibacter</taxon>
    </lineage>
</organism>
<sequence length="261" mass="27624">MKGLSNKVAIITGSATSIGAEVARAFVEAGTRVIIADIAEEAGAALASDLGEAVRFVRTNVMNDADLKAAVETAVETWGQLDFVVNTACTYLDNGMDSTREEFLEALNINAAGGFMLVQYARPHLKASKGAVVNFGSISAKVAQPGRCLYPMSKGAIHQLTRNEALLLAEDGIRVNTVSPGWTWCTIMDQVTDGNRAKTDQVAAPFHMTGRVGDQREVADAVLFLCSDHASFITGTDLPVDGGYTALGPEQQTDALSKLAE</sequence>
<dbReference type="Proteomes" id="UP000229730">
    <property type="component" value="Unassembled WGS sequence"/>
</dbReference>
<evidence type="ECO:0000256" key="2">
    <source>
        <dbReference type="ARBA" id="ARBA00023002"/>
    </source>
</evidence>
<dbReference type="Gene3D" id="3.40.50.720">
    <property type="entry name" value="NAD(P)-binding Rossmann-like Domain"/>
    <property type="match status" value="1"/>
</dbReference>
<proteinExistence type="inferred from homology"/>
<dbReference type="NCBIfam" id="NF006121">
    <property type="entry name" value="PRK08265.1"/>
    <property type="match status" value="1"/>
</dbReference>
<accession>A0A2G4YTW9</accession>
<comment type="caution">
    <text evidence="3">The sequence shown here is derived from an EMBL/GenBank/DDBJ whole genome shotgun (WGS) entry which is preliminary data.</text>
</comment>
<keyword evidence="2" id="KW-0560">Oxidoreductase</keyword>
<evidence type="ECO:0000313" key="4">
    <source>
        <dbReference type="Proteomes" id="UP000229730"/>
    </source>
</evidence>
<gene>
    <name evidence="3" type="ORF">CRD36_03265</name>
</gene>
<dbReference type="FunFam" id="3.40.50.720:FF:000084">
    <property type="entry name" value="Short-chain dehydrogenase reductase"/>
    <property type="match status" value="1"/>
</dbReference>
<evidence type="ECO:0000256" key="1">
    <source>
        <dbReference type="ARBA" id="ARBA00006484"/>
    </source>
</evidence>
<comment type="similarity">
    <text evidence="1">Belongs to the short-chain dehydrogenases/reductases (SDR) family.</text>
</comment>
<dbReference type="Pfam" id="PF13561">
    <property type="entry name" value="adh_short_C2"/>
    <property type="match status" value="1"/>
</dbReference>